<dbReference type="PANTHER" id="PTHR45364">
    <property type="entry name" value="HISTONE DEACETYLASE 9-RELATED"/>
    <property type="match status" value="1"/>
</dbReference>
<evidence type="ECO:0000313" key="11">
    <source>
        <dbReference type="EMBL" id="TNN80880.1"/>
    </source>
</evidence>
<dbReference type="EC" id="3.5.1.98" evidence="3"/>
<keyword evidence="4" id="KW-0678">Repressor</keyword>
<proteinExistence type="inferred from homology"/>
<keyword evidence="7" id="KW-0805">Transcription regulation</keyword>
<evidence type="ECO:0000256" key="10">
    <source>
        <dbReference type="SAM" id="MobiDB-lite"/>
    </source>
</evidence>
<comment type="subcellular location">
    <subcellularLocation>
        <location evidence="1">Nucleus</location>
    </subcellularLocation>
</comment>
<evidence type="ECO:0000256" key="6">
    <source>
        <dbReference type="ARBA" id="ARBA00022853"/>
    </source>
</evidence>
<name>A0A4Z2ISA5_9TELE</name>
<feature type="compositionally biased region" description="Polar residues" evidence="10">
    <location>
        <begin position="38"/>
        <end position="57"/>
    </location>
</feature>
<feature type="region of interest" description="Disordered" evidence="10">
    <location>
        <begin position="25"/>
        <end position="99"/>
    </location>
</feature>
<keyword evidence="9" id="KW-0539">Nucleus</keyword>
<dbReference type="PANTHER" id="PTHR45364:SF13">
    <property type="entry name" value="HISTONE DEACETYLASE"/>
    <property type="match status" value="1"/>
</dbReference>
<evidence type="ECO:0000256" key="1">
    <source>
        <dbReference type="ARBA" id="ARBA00004123"/>
    </source>
</evidence>
<protein>
    <recommendedName>
        <fullName evidence="3">histone deacetylase</fullName>
        <ecNumber evidence="3">3.5.1.98</ecNumber>
    </recommendedName>
</protein>
<organism evidence="11 12">
    <name type="scientific">Liparis tanakae</name>
    <name type="common">Tanaka's snailfish</name>
    <dbReference type="NCBI Taxonomy" id="230148"/>
    <lineage>
        <taxon>Eukaryota</taxon>
        <taxon>Metazoa</taxon>
        <taxon>Chordata</taxon>
        <taxon>Craniata</taxon>
        <taxon>Vertebrata</taxon>
        <taxon>Euteleostomi</taxon>
        <taxon>Actinopterygii</taxon>
        <taxon>Neopterygii</taxon>
        <taxon>Teleostei</taxon>
        <taxon>Neoteleostei</taxon>
        <taxon>Acanthomorphata</taxon>
        <taxon>Eupercaria</taxon>
        <taxon>Perciformes</taxon>
        <taxon>Cottioidei</taxon>
        <taxon>Cottales</taxon>
        <taxon>Liparidae</taxon>
        <taxon>Liparis</taxon>
    </lineage>
</organism>
<accession>A0A4Z2ISA5</accession>
<dbReference type="EMBL" id="SRLO01000050">
    <property type="protein sequence ID" value="TNN80880.1"/>
    <property type="molecule type" value="Genomic_DNA"/>
</dbReference>
<comment type="similarity">
    <text evidence="2">Belongs to the histone deacetylase family. HD type 2 subfamily.</text>
</comment>
<dbReference type="GO" id="GO:0005634">
    <property type="term" value="C:nucleus"/>
    <property type="evidence" value="ECO:0007669"/>
    <property type="project" value="UniProtKB-SubCell"/>
</dbReference>
<evidence type="ECO:0000256" key="3">
    <source>
        <dbReference type="ARBA" id="ARBA00012111"/>
    </source>
</evidence>
<sequence>MAAHVCVPGDRREASIIQIFDSREVTHCPPSHERLTKTQHSSLDQSSPPQTGLSTYNHPVLGVYNPRDDFPLRKTARLQPAPVDSEPFGPLATTAERPQLTLAHRAAFHPPSG</sequence>
<evidence type="ECO:0000256" key="2">
    <source>
        <dbReference type="ARBA" id="ARBA00007738"/>
    </source>
</evidence>
<dbReference type="Proteomes" id="UP000314294">
    <property type="component" value="Unassembled WGS sequence"/>
</dbReference>
<reference evidence="11 12" key="1">
    <citation type="submission" date="2019-03" db="EMBL/GenBank/DDBJ databases">
        <title>First draft genome of Liparis tanakae, snailfish: a comprehensive survey of snailfish specific genes.</title>
        <authorList>
            <person name="Kim W."/>
            <person name="Song I."/>
            <person name="Jeong J.-H."/>
            <person name="Kim D."/>
            <person name="Kim S."/>
            <person name="Ryu S."/>
            <person name="Song J.Y."/>
            <person name="Lee S.K."/>
        </authorList>
    </citation>
    <scope>NUCLEOTIDE SEQUENCE [LARGE SCALE GENOMIC DNA]</scope>
    <source>
        <tissue evidence="11">Muscle</tissue>
    </source>
</reference>
<gene>
    <name evidence="11" type="primary">HDAC4_1</name>
    <name evidence="11" type="ORF">EYF80_008885</name>
</gene>
<dbReference type="GO" id="GO:0141221">
    <property type="term" value="F:histone deacetylase activity, hydrolytic mechanism"/>
    <property type="evidence" value="ECO:0007669"/>
    <property type="project" value="UniProtKB-EC"/>
</dbReference>
<evidence type="ECO:0000256" key="7">
    <source>
        <dbReference type="ARBA" id="ARBA00023015"/>
    </source>
</evidence>
<dbReference type="OrthoDB" id="5232919at2759"/>
<evidence type="ECO:0000256" key="4">
    <source>
        <dbReference type="ARBA" id="ARBA00022491"/>
    </source>
</evidence>
<evidence type="ECO:0000256" key="8">
    <source>
        <dbReference type="ARBA" id="ARBA00023163"/>
    </source>
</evidence>
<keyword evidence="5" id="KW-0378">Hydrolase</keyword>
<evidence type="ECO:0000313" key="12">
    <source>
        <dbReference type="Proteomes" id="UP000314294"/>
    </source>
</evidence>
<comment type="caution">
    <text evidence="11">The sequence shown here is derived from an EMBL/GenBank/DDBJ whole genome shotgun (WGS) entry which is preliminary data.</text>
</comment>
<evidence type="ECO:0000256" key="9">
    <source>
        <dbReference type="ARBA" id="ARBA00023242"/>
    </source>
</evidence>
<dbReference type="AlphaFoldDB" id="A0A4Z2ISA5"/>
<evidence type="ECO:0000256" key="5">
    <source>
        <dbReference type="ARBA" id="ARBA00022801"/>
    </source>
</evidence>
<keyword evidence="8" id="KW-0804">Transcription</keyword>
<keyword evidence="6" id="KW-0156">Chromatin regulator</keyword>
<feature type="compositionally biased region" description="Basic and acidic residues" evidence="10">
    <location>
        <begin position="25"/>
        <end position="36"/>
    </location>
</feature>
<keyword evidence="12" id="KW-1185">Reference proteome</keyword>